<gene>
    <name evidence="5" type="ORF">IAB99_07985</name>
</gene>
<keyword evidence="3 5" id="KW-0378">Hydrolase</keyword>
<dbReference type="Gene3D" id="3.20.20.140">
    <property type="entry name" value="Metal-dependent hydrolases"/>
    <property type="match status" value="1"/>
</dbReference>
<reference evidence="5" key="2">
    <citation type="journal article" date="2021" name="PeerJ">
        <title>Extensive microbial diversity within the chicken gut microbiome revealed by metagenomics and culture.</title>
        <authorList>
            <person name="Gilroy R."/>
            <person name="Ravi A."/>
            <person name="Getino M."/>
            <person name="Pursley I."/>
            <person name="Horton D.L."/>
            <person name="Alikhan N.F."/>
            <person name="Baker D."/>
            <person name="Gharbi K."/>
            <person name="Hall N."/>
            <person name="Watson M."/>
            <person name="Adriaenssens E.M."/>
            <person name="Foster-Nyarko E."/>
            <person name="Jarju S."/>
            <person name="Secka A."/>
            <person name="Antonio M."/>
            <person name="Oren A."/>
            <person name="Chaudhuri R.R."/>
            <person name="La Ragione R."/>
            <person name="Hildebrand F."/>
            <person name="Pallen M.J."/>
        </authorList>
    </citation>
    <scope>NUCLEOTIDE SEQUENCE</scope>
    <source>
        <strain evidence="5">B1-15692</strain>
    </source>
</reference>
<dbReference type="NCBIfam" id="TIGR00010">
    <property type="entry name" value="YchF/TatD family DNA exonuclease"/>
    <property type="match status" value="1"/>
</dbReference>
<reference evidence="5" key="1">
    <citation type="submission" date="2020-10" db="EMBL/GenBank/DDBJ databases">
        <authorList>
            <person name="Gilroy R."/>
        </authorList>
    </citation>
    <scope>NUCLEOTIDE SEQUENCE</scope>
    <source>
        <strain evidence="5">B1-15692</strain>
    </source>
</reference>
<dbReference type="Proteomes" id="UP000823660">
    <property type="component" value="Unassembled WGS sequence"/>
</dbReference>
<dbReference type="PANTHER" id="PTHR46124:SF4">
    <property type="entry name" value="HYDROLASE TATD"/>
    <property type="match status" value="1"/>
</dbReference>
<accession>A0A9D9NBU4</accession>
<dbReference type="PANTHER" id="PTHR46124">
    <property type="entry name" value="D-AMINOACYL-TRNA DEACYLASE"/>
    <property type="match status" value="1"/>
</dbReference>
<evidence type="ECO:0000256" key="4">
    <source>
        <dbReference type="PIRSR" id="PIRSR005902-1"/>
    </source>
</evidence>
<comment type="similarity">
    <text evidence="1">Belongs to the metallo-dependent hydrolases superfamily. TatD-type hydrolase family.</text>
</comment>
<evidence type="ECO:0000256" key="1">
    <source>
        <dbReference type="ARBA" id="ARBA00009275"/>
    </source>
</evidence>
<dbReference type="InterPro" id="IPR001130">
    <property type="entry name" value="TatD-like"/>
</dbReference>
<evidence type="ECO:0000313" key="6">
    <source>
        <dbReference type="Proteomes" id="UP000823660"/>
    </source>
</evidence>
<dbReference type="GO" id="GO:0016788">
    <property type="term" value="F:hydrolase activity, acting on ester bonds"/>
    <property type="evidence" value="ECO:0007669"/>
    <property type="project" value="InterPro"/>
</dbReference>
<keyword evidence="2 4" id="KW-0479">Metal-binding</keyword>
<dbReference type="FunFam" id="3.20.20.140:FF:000005">
    <property type="entry name" value="TatD family hydrolase"/>
    <property type="match status" value="1"/>
</dbReference>
<dbReference type="InterPro" id="IPR032466">
    <property type="entry name" value="Metal_Hydrolase"/>
</dbReference>
<dbReference type="PROSITE" id="PS01091">
    <property type="entry name" value="TATD_3"/>
    <property type="match status" value="1"/>
</dbReference>
<dbReference type="Pfam" id="PF01026">
    <property type="entry name" value="TatD_DNase"/>
    <property type="match status" value="1"/>
</dbReference>
<dbReference type="SUPFAM" id="SSF51556">
    <property type="entry name" value="Metallo-dependent hydrolases"/>
    <property type="match status" value="1"/>
</dbReference>
<dbReference type="PIRSF" id="PIRSF005902">
    <property type="entry name" value="DNase_TatD"/>
    <property type="match status" value="1"/>
</dbReference>
<dbReference type="GO" id="GO:0005829">
    <property type="term" value="C:cytosol"/>
    <property type="evidence" value="ECO:0007669"/>
    <property type="project" value="TreeGrafter"/>
</dbReference>
<dbReference type="InterPro" id="IPR018228">
    <property type="entry name" value="DNase_TatD-rel_CS"/>
</dbReference>
<feature type="binding site" evidence="4">
    <location>
        <position position="9"/>
    </location>
    <ligand>
        <name>a divalent metal cation</name>
        <dbReference type="ChEBI" id="CHEBI:60240"/>
        <label>1</label>
    </ligand>
</feature>
<proteinExistence type="inferred from homology"/>
<dbReference type="InterPro" id="IPR015991">
    <property type="entry name" value="TatD/YcfH-like"/>
</dbReference>
<feature type="binding site" evidence="4">
    <location>
        <position position="7"/>
    </location>
    <ligand>
        <name>a divalent metal cation</name>
        <dbReference type="ChEBI" id="CHEBI:60240"/>
        <label>1</label>
    </ligand>
</feature>
<sequence length="255" mass="28891">MEFIDTHTHLYEEGFRGEESQAVERALEAGVSKMVFPDIDSTSRDDMFSLSERFPGTVFPCLGLHPTSVGAGWKKAIEEMEGYMDRKIVAIGETGMDCYWSKEFIQEQKDALEYQIVLAHRKNLPIIIHSRDATGLIFDVLEKCRNLDMRGVFHAFSGSVETFRRLQKYGRWYVGIGGVVTYKNASIAETVKEIPLEYILLETDSPYLTPVPKRGTRNESSYIPYIARKLADLKGLSIEEIASATTSNARQLFNI</sequence>
<organism evidence="5 6">
    <name type="scientific">Candidatus Cryptobacteroides faecipullorum</name>
    <dbReference type="NCBI Taxonomy" id="2840764"/>
    <lineage>
        <taxon>Bacteria</taxon>
        <taxon>Pseudomonadati</taxon>
        <taxon>Bacteroidota</taxon>
        <taxon>Bacteroidia</taxon>
        <taxon>Bacteroidales</taxon>
        <taxon>Candidatus Cryptobacteroides</taxon>
    </lineage>
</organism>
<comment type="caution">
    <text evidence="5">The sequence shown here is derived from an EMBL/GenBank/DDBJ whole genome shotgun (WGS) entry which is preliminary data.</text>
</comment>
<protein>
    <submittedName>
        <fullName evidence="5">TatD family hydrolase</fullName>
    </submittedName>
</protein>
<feature type="binding site" evidence="4">
    <location>
        <position position="204"/>
    </location>
    <ligand>
        <name>a divalent metal cation</name>
        <dbReference type="ChEBI" id="CHEBI:60240"/>
        <label>1</label>
    </ligand>
</feature>
<dbReference type="CDD" id="cd01310">
    <property type="entry name" value="TatD_DNAse"/>
    <property type="match status" value="1"/>
</dbReference>
<evidence type="ECO:0000313" key="5">
    <source>
        <dbReference type="EMBL" id="MBO8467686.1"/>
    </source>
</evidence>
<feature type="binding site" evidence="4">
    <location>
        <position position="154"/>
    </location>
    <ligand>
        <name>a divalent metal cation</name>
        <dbReference type="ChEBI" id="CHEBI:60240"/>
        <label>2</label>
    </ligand>
</feature>
<evidence type="ECO:0000256" key="2">
    <source>
        <dbReference type="ARBA" id="ARBA00022723"/>
    </source>
</evidence>
<feature type="binding site" evidence="4">
    <location>
        <position position="93"/>
    </location>
    <ligand>
        <name>a divalent metal cation</name>
        <dbReference type="ChEBI" id="CHEBI:60240"/>
        <label>1</label>
    </ligand>
</feature>
<name>A0A9D9NBU4_9BACT</name>
<dbReference type="EMBL" id="JADIMH010000047">
    <property type="protein sequence ID" value="MBO8467686.1"/>
    <property type="molecule type" value="Genomic_DNA"/>
</dbReference>
<dbReference type="GO" id="GO:0046872">
    <property type="term" value="F:metal ion binding"/>
    <property type="evidence" value="ECO:0007669"/>
    <property type="project" value="UniProtKB-KW"/>
</dbReference>
<dbReference type="GO" id="GO:0004536">
    <property type="term" value="F:DNA nuclease activity"/>
    <property type="evidence" value="ECO:0007669"/>
    <property type="project" value="InterPro"/>
</dbReference>
<dbReference type="AlphaFoldDB" id="A0A9D9NBU4"/>
<evidence type="ECO:0000256" key="3">
    <source>
        <dbReference type="ARBA" id="ARBA00022801"/>
    </source>
</evidence>
<feature type="binding site" evidence="4">
    <location>
        <position position="129"/>
    </location>
    <ligand>
        <name>a divalent metal cation</name>
        <dbReference type="ChEBI" id="CHEBI:60240"/>
        <label>2</label>
    </ligand>
</feature>